<evidence type="ECO:0000256" key="4">
    <source>
        <dbReference type="ARBA" id="ARBA00022801"/>
    </source>
</evidence>
<name>A0A6A6U7I0_9PEZI</name>
<keyword evidence="5 6" id="KW-0788">Thiol protease</keyword>
<dbReference type="Proteomes" id="UP000799302">
    <property type="component" value="Unassembled WGS sequence"/>
</dbReference>
<comment type="catalytic activity">
    <reaction evidence="1 6 7">
        <text>Thiol-dependent hydrolysis of ester, thioester, amide, peptide and isopeptide bonds formed by the C-terminal Gly of ubiquitin (a 76-residue protein attached to proteins as an intracellular targeting signal).</text>
        <dbReference type="EC" id="3.4.19.12"/>
    </reaction>
</comment>
<dbReference type="PROSITE" id="PS52048">
    <property type="entry name" value="UCH_DOMAIN"/>
    <property type="match status" value="1"/>
</dbReference>
<comment type="similarity">
    <text evidence="6 7">Belongs to the peptidase C12 family.</text>
</comment>
<dbReference type="SUPFAM" id="SSF54001">
    <property type="entry name" value="Cysteine proteinases"/>
    <property type="match status" value="1"/>
</dbReference>
<sequence length="451" mass="50413">MEEETPLTSNSPPNGKVTSPPPPPPPPPAEQPTPVAGVKRRRTGLPSQQVSFEAPYAPASLEEKSNWQGFCEIESDPAIFNNLLRGLGVKGAKLQEIYSLDEDQLAFLPKPVFGLIFLFQYSPELVSGEVEGKCPANIWFANQVAENCCATVALTNMVNNIPTMIDLGAPMRTLREHTMLFTPAYRGDAIVNSRFIKTAHNLYARKIDMINADALMEEKWSESRKKRRVGGKANSRKKKIPQGEDAFHFVAYMPIDGNIWALDGLQNNPQKFADVMTDDWIQEVAPLLTARMADCADQSIEFNLLALLKDPYDDKRTELIQNLKFISSAEEKLNTIDSEWKSLIDISSDSSIPGTSPNHDITKSDIEAAILTPSFAETLAKADEVASLIELRQQLIQEQLSIRGEVQDLVMSRKLEETKALDRQNDYVPLAQRWFQMLAENQVLRDVIESP</sequence>
<keyword evidence="3 6" id="KW-0833">Ubl conjugation pathway</keyword>
<feature type="compositionally biased region" description="Pro residues" evidence="8">
    <location>
        <begin position="19"/>
        <end position="31"/>
    </location>
</feature>
<dbReference type="GO" id="GO:0005737">
    <property type="term" value="C:cytoplasm"/>
    <property type="evidence" value="ECO:0007669"/>
    <property type="project" value="TreeGrafter"/>
</dbReference>
<feature type="site" description="Important for enzyme activity" evidence="6">
    <location>
        <position position="263"/>
    </location>
</feature>
<keyword evidence="11" id="KW-1185">Reference proteome</keyword>
<keyword evidence="2 6" id="KW-0645">Protease</keyword>
<evidence type="ECO:0000256" key="3">
    <source>
        <dbReference type="ARBA" id="ARBA00022786"/>
    </source>
</evidence>
<dbReference type="GO" id="GO:0004843">
    <property type="term" value="F:cysteine-type deubiquitinase activity"/>
    <property type="evidence" value="ECO:0007669"/>
    <property type="project" value="UniProtKB-UniRule"/>
</dbReference>
<dbReference type="OrthoDB" id="1924260at2759"/>
<organism evidence="10 11">
    <name type="scientific">Microthyrium microscopicum</name>
    <dbReference type="NCBI Taxonomy" id="703497"/>
    <lineage>
        <taxon>Eukaryota</taxon>
        <taxon>Fungi</taxon>
        <taxon>Dikarya</taxon>
        <taxon>Ascomycota</taxon>
        <taxon>Pezizomycotina</taxon>
        <taxon>Dothideomycetes</taxon>
        <taxon>Dothideomycetes incertae sedis</taxon>
        <taxon>Microthyriales</taxon>
        <taxon>Microthyriaceae</taxon>
        <taxon>Microthyrium</taxon>
    </lineage>
</organism>
<feature type="active site" description="Nucleophile" evidence="6">
    <location>
        <position position="149"/>
    </location>
</feature>
<evidence type="ECO:0000256" key="8">
    <source>
        <dbReference type="SAM" id="MobiDB-lite"/>
    </source>
</evidence>
<proteinExistence type="inferred from homology"/>
<dbReference type="InterPro" id="IPR038765">
    <property type="entry name" value="Papain-like_cys_pep_sf"/>
</dbReference>
<protein>
    <recommendedName>
        <fullName evidence="7">Ubiquitin carboxyl-terminal hydrolase</fullName>
        <ecNumber evidence="7">3.4.19.12</ecNumber>
    </recommendedName>
</protein>
<evidence type="ECO:0000313" key="10">
    <source>
        <dbReference type="EMBL" id="KAF2667048.1"/>
    </source>
</evidence>
<feature type="site" description="Transition state stabilizer" evidence="6">
    <location>
        <position position="143"/>
    </location>
</feature>
<evidence type="ECO:0000256" key="6">
    <source>
        <dbReference type="PROSITE-ProRule" id="PRU01393"/>
    </source>
</evidence>
<dbReference type="PANTHER" id="PTHR10589">
    <property type="entry name" value="UBIQUITIN CARBOXYL-TERMINAL HYDROLASE"/>
    <property type="match status" value="1"/>
</dbReference>
<evidence type="ECO:0000259" key="9">
    <source>
        <dbReference type="PROSITE" id="PS52048"/>
    </source>
</evidence>
<dbReference type="PANTHER" id="PTHR10589:SF29">
    <property type="entry name" value="UBIQUITIN CARBOXYL-TERMINAL HYDROLASE"/>
    <property type="match status" value="1"/>
</dbReference>
<evidence type="ECO:0000256" key="1">
    <source>
        <dbReference type="ARBA" id="ARBA00000707"/>
    </source>
</evidence>
<evidence type="ECO:0000256" key="5">
    <source>
        <dbReference type="ARBA" id="ARBA00022807"/>
    </source>
</evidence>
<dbReference type="AlphaFoldDB" id="A0A6A6U7I0"/>
<dbReference type="InterPro" id="IPR001578">
    <property type="entry name" value="Peptidase_C12_UCH"/>
</dbReference>
<feature type="domain" description="UCH catalytic" evidence="9">
    <location>
        <begin position="69"/>
        <end position="309"/>
    </location>
</feature>
<dbReference type="EC" id="3.4.19.12" evidence="7"/>
<evidence type="ECO:0000313" key="11">
    <source>
        <dbReference type="Proteomes" id="UP000799302"/>
    </source>
</evidence>
<feature type="active site" description="Proton donor" evidence="6">
    <location>
        <position position="248"/>
    </location>
</feature>
<gene>
    <name evidence="10" type="ORF">BT63DRAFT_427464</name>
</gene>
<dbReference type="InterPro" id="IPR036959">
    <property type="entry name" value="Peptidase_C12_UCH_sf"/>
</dbReference>
<feature type="compositionally biased region" description="Polar residues" evidence="8">
    <location>
        <begin position="1"/>
        <end position="17"/>
    </location>
</feature>
<feature type="region of interest" description="Disordered" evidence="8">
    <location>
        <begin position="1"/>
        <end position="51"/>
    </location>
</feature>
<dbReference type="EMBL" id="MU004238">
    <property type="protein sequence ID" value="KAF2667048.1"/>
    <property type="molecule type" value="Genomic_DNA"/>
</dbReference>
<dbReference type="GO" id="GO:0006511">
    <property type="term" value="P:ubiquitin-dependent protein catabolic process"/>
    <property type="evidence" value="ECO:0007669"/>
    <property type="project" value="UniProtKB-UniRule"/>
</dbReference>
<dbReference type="Pfam" id="PF01088">
    <property type="entry name" value="Peptidase_C12"/>
    <property type="match status" value="1"/>
</dbReference>
<evidence type="ECO:0000256" key="7">
    <source>
        <dbReference type="RuleBase" id="RU361215"/>
    </source>
</evidence>
<evidence type="ECO:0000256" key="2">
    <source>
        <dbReference type="ARBA" id="ARBA00022670"/>
    </source>
</evidence>
<reference evidence="10" key="1">
    <citation type="journal article" date="2020" name="Stud. Mycol.">
        <title>101 Dothideomycetes genomes: a test case for predicting lifestyles and emergence of pathogens.</title>
        <authorList>
            <person name="Haridas S."/>
            <person name="Albert R."/>
            <person name="Binder M."/>
            <person name="Bloem J."/>
            <person name="Labutti K."/>
            <person name="Salamov A."/>
            <person name="Andreopoulos B."/>
            <person name="Baker S."/>
            <person name="Barry K."/>
            <person name="Bills G."/>
            <person name="Bluhm B."/>
            <person name="Cannon C."/>
            <person name="Castanera R."/>
            <person name="Culley D."/>
            <person name="Daum C."/>
            <person name="Ezra D."/>
            <person name="Gonzalez J."/>
            <person name="Henrissat B."/>
            <person name="Kuo A."/>
            <person name="Liang C."/>
            <person name="Lipzen A."/>
            <person name="Lutzoni F."/>
            <person name="Magnuson J."/>
            <person name="Mondo S."/>
            <person name="Nolan M."/>
            <person name="Ohm R."/>
            <person name="Pangilinan J."/>
            <person name="Park H.-J."/>
            <person name="Ramirez L."/>
            <person name="Alfaro M."/>
            <person name="Sun H."/>
            <person name="Tritt A."/>
            <person name="Yoshinaga Y."/>
            <person name="Zwiers L.-H."/>
            <person name="Turgeon B."/>
            <person name="Goodwin S."/>
            <person name="Spatafora J."/>
            <person name="Crous P."/>
            <person name="Grigoriev I."/>
        </authorList>
    </citation>
    <scope>NUCLEOTIDE SEQUENCE</scope>
    <source>
        <strain evidence="10">CBS 115976</strain>
    </source>
</reference>
<dbReference type="FunFam" id="3.40.532.10:FF:000010">
    <property type="entry name" value="Ubiquitin carboxyl-terminal hydrolase"/>
    <property type="match status" value="1"/>
</dbReference>
<keyword evidence="4 6" id="KW-0378">Hydrolase</keyword>
<dbReference type="PRINTS" id="PR00707">
    <property type="entry name" value="UBCTHYDRLASE"/>
</dbReference>
<accession>A0A6A6U7I0</accession>
<dbReference type="Gene3D" id="3.40.532.10">
    <property type="entry name" value="Peptidase C12, ubiquitin carboxyl-terminal hydrolase"/>
    <property type="match status" value="1"/>
</dbReference>
<dbReference type="GO" id="GO:0016579">
    <property type="term" value="P:protein deubiquitination"/>
    <property type="evidence" value="ECO:0007669"/>
    <property type="project" value="TreeGrafter"/>
</dbReference>